<dbReference type="AlphaFoldDB" id="A0A6J4LXH5"/>
<name>A0A6J4LXH5_9BACT</name>
<dbReference type="EMBL" id="CADCTW010000152">
    <property type="protein sequence ID" value="CAA9344085.1"/>
    <property type="molecule type" value="Genomic_DNA"/>
</dbReference>
<accession>A0A6J4LXH5</accession>
<reference evidence="1" key="1">
    <citation type="submission" date="2020-02" db="EMBL/GenBank/DDBJ databases">
        <authorList>
            <person name="Meier V. D."/>
        </authorList>
    </citation>
    <scope>NUCLEOTIDE SEQUENCE</scope>
    <source>
        <strain evidence="1">AVDCRST_MAG68</strain>
    </source>
</reference>
<protein>
    <submittedName>
        <fullName evidence="1">Uncharacterized protein</fullName>
    </submittedName>
</protein>
<gene>
    <name evidence="1" type="ORF">AVDCRST_MAG68-3204</name>
</gene>
<organism evidence="1">
    <name type="scientific">uncultured Gemmatimonadota bacterium</name>
    <dbReference type="NCBI Taxonomy" id="203437"/>
    <lineage>
        <taxon>Bacteria</taxon>
        <taxon>Pseudomonadati</taxon>
        <taxon>Gemmatimonadota</taxon>
        <taxon>environmental samples</taxon>
    </lineage>
</organism>
<evidence type="ECO:0000313" key="1">
    <source>
        <dbReference type="EMBL" id="CAA9344085.1"/>
    </source>
</evidence>
<sequence length="44" mass="4581">MTVAAALPVLLEGFVPEEVGVRAIESCAGFEPLTATRQQSTTCS</sequence>
<proteinExistence type="predicted"/>